<dbReference type="PATRIC" id="fig|1423733.4.peg.1604"/>
<evidence type="ECO:0000313" key="6">
    <source>
        <dbReference type="Proteomes" id="UP000051845"/>
    </source>
</evidence>
<evidence type="ECO:0000256" key="2">
    <source>
        <dbReference type="ARBA" id="ARBA00023125"/>
    </source>
</evidence>
<evidence type="ECO:0000259" key="4">
    <source>
        <dbReference type="PROSITE" id="PS01124"/>
    </source>
</evidence>
<keyword evidence="2" id="KW-0238">DNA-binding</keyword>
<dbReference type="PANTHER" id="PTHR43280:SF2">
    <property type="entry name" value="HTH-TYPE TRANSCRIPTIONAL REGULATOR EXSA"/>
    <property type="match status" value="1"/>
</dbReference>
<dbReference type="InterPro" id="IPR003313">
    <property type="entry name" value="AraC-bd"/>
</dbReference>
<reference evidence="5 6" key="1">
    <citation type="journal article" date="2015" name="Genome Announc.">
        <title>Expanding the biotechnology potential of lactobacilli through comparative genomics of 213 strains and associated genera.</title>
        <authorList>
            <person name="Sun Z."/>
            <person name="Harris H.M."/>
            <person name="McCann A."/>
            <person name="Guo C."/>
            <person name="Argimon S."/>
            <person name="Zhang W."/>
            <person name="Yang X."/>
            <person name="Jeffery I.B."/>
            <person name="Cooney J.C."/>
            <person name="Kagawa T.F."/>
            <person name="Liu W."/>
            <person name="Song Y."/>
            <person name="Salvetti E."/>
            <person name="Wrobel A."/>
            <person name="Rasinkangas P."/>
            <person name="Parkhill J."/>
            <person name="Rea M.C."/>
            <person name="O'Sullivan O."/>
            <person name="Ritari J."/>
            <person name="Douillard F.P."/>
            <person name="Paul Ross R."/>
            <person name="Yang R."/>
            <person name="Briner A.E."/>
            <person name="Felis G.E."/>
            <person name="de Vos W.M."/>
            <person name="Barrangou R."/>
            <person name="Klaenhammer T.R."/>
            <person name="Caufield P.W."/>
            <person name="Cui Y."/>
            <person name="Zhang H."/>
            <person name="O'Toole P.W."/>
        </authorList>
    </citation>
    <scope>NUCLEOTIDE SEQUENCE [LARGE SCALE GENOMIC DNA]</scope>
    <source>
        <strain evidence="5 6">DSM 20515</strain>
    </source>
</reference>
<comment type="caution">
    <text evidence="5">The sequence shown here is derived from an EMBL/GenBank/DDBJ whole genome shotgun (WGS) entry which is preliminary data.</text>
</comment>
<dbReference type="InterPro" id="IPR009057">
    <property type="entry name" value="Homeodomain-like_sf"/>
</dbReference>
<name>A0A0R2B2S9_SECCO</name>
<feature type="domain" description="HTH araC/xylS-type" evidence="4">
    <location>
        <begin position="193"/>
        <end position="291"/>
    </location>
</feature>
<dbReference type="SUPFAM" id="SSF51215">
    <property type="entry name" value="Regulatory protein AraC"/>
    <property type="match status" value="1"/>
</dbReference>
<organism evidence="5 6">
    <name type="scientific">Secundilactobacillus collinoides DSM 20515 = JCM 1123</name>
    <dbReference type="NCBI Taxonomy" id="1423733"/>
    <lineage>
        <taxon>Bacteria</taxon>
        <taxon>Bacillati</taxon>
        <taxon>Bacillota</taxon>
        <taxon>Bacilli</taxon>
        <taxon>Lactobacillales</taxon>
        <taxon>Lactobacillaceae</taxon>
        <taxon>Secundilactobacillus</taxon>
    </lineage>
</organism>
<proteinExistence type="predicted"/>
<dbReference type="SMART" id="SM00342">
    <property type="entry name" value="HTH_ARAC"/>
    <property type="match status" value="1"/>
</dbReference>
<dbReference type="Pfam" id="PF02311">
    <property type="entry name" value="AraC_binding"/>
    <property type="match status" value="1"/>
</dbReference>
<dbReference type="GO" id="GO:0043565">
    <property type="term" value="F:sequence-specific DNA binding"/>
    <property type="evidence" value="ECO:0007669"/>
    <property type="project" value="InterPro"/>
</dbReference>
<accession>A0A0R2B2S9</accession>
<dbReference type="EMBL" id="AYYR01000129">
    <property type="protein sequence ID" value="KRM73333.1"/>
    <property type="molecule type" value="Genomic_DNA"/>
</dbReference>
<protein>
    <recommendedName>
        <fullName evidence="4">HTH araC/xylS-type domain-containing protein</fullName>
    </recommendedName>
</protein>
<dbReference type="InterPro" id="IPR037923">
    <property type="entry name" value="HTH-like"/>
</dbReference>
<keyword evidence="3" id="KW-0804">Transcription</keyword>
<dbReference type="SUPFAM" id="SSF46689">
    <property type="entry name" value="Homeodomain-like"/>
    <property type="match status" value="2"/>
</dbReference>
<dbReference type="Gene3D" id="2.60.120.10">
    <property type="entry name" value="Jelly Rolls"/>
    <property type="match status" value="1"/>
</dbReference>
<gene>
    <name evidence="5" type="ORF">FC82_GL001528</name>
</gene>
<dbReference type="PROSITE" id="PS01124">
    <property type="entry name" value="HTH_ARAC_FAMILY_2"/>
    <property type="match status" value="1"/>
</dbReference>
<evidence type="ECO:0000256" key="1">
    <source>
        <dbReference type="ARBA" id="ARBA00023015"/>
    </source>
</evidence>
<dbReference type="Proteomes" id="UP000051845">
    <property type="component" value="Unassembled WGS sequence"/>
</dbReference>
<keyword evidence="1" id="KW-0805">Transcription regulation</keyword>
<dbReference type="STRING" id="33960.TY91_04600"/>
<dbReference type="AlphaFoldDB" id="A0A0R2B2S9"/>
<dbReference type="InterPro" id="IPR014710">
    <property type="entry name" value="RmlC-like_jellyroll"/>
</dbReference>
<evidence type="ECO:0000256" key="3">
    <source>
        <dbReference type="ARBA" id="ARBA00023163"/>
    </source>
</evidence>
<dbReference type="InterPro" id="IPR018060">
    <property type="entry name" value="HTH_AraC"/>
</dbReference>
<evidence type="ECO:0000313" key="5">
    <source>
        <dbReference type="EMBL" id="KRM73333.1"/>
    </source>
</evidence>
<sequence length="293" mass="33658">MTETASQLERSLNLKGVPMTDFFYETITPNRNLPFHLLIHDTGEAHQVLSHWHQSFELAYVISGENRNFIINDQRFDQLKGEAVVVNPYKVHSLNLPKDHERIAITVMLPNDILTASNVTAATRIQNRIPDDGHLQRLFTTLYQTTRHLKDSGTQAEQIGLVYLILSRLVSQYSSVNPGKQLPKISAQMDHLSPVITWIDHHYQEKITVAKLAAIANVSESYFAHLFQKYLHQTPLAYVTRRRLLATEKQLLTTSDSLETIAFNTGFANVKAFNRAFRQRYLISPHQYRLTHK</sequence>
<dbReference type="Gene3D" id="1.10.10.60">
    <property type="entry name" value="Homeodomain-like"/>
    <property type="match status" value="2"/>
</dbReference>
<dbReference type="GO" id="GO:0003700">
    <property type="term" value="F:DNA-binding transcription factor activity"/>
    <property type="evidence" value="ECO:0007669"/>
    <property type="project" value="InterPro"/>
</dbReference>
<dbReference type="RefSeq" id="WP_082620413.1">
    <property type="nucleotide sequence ID" value="NZ_AYYR01000129.1"/>
</dbReference>
<dbReference type="PANTHER" id="PTHR43280">
    <property type="entry name" value="ARAC-FAMILY TRANSCRIPTIONAL REGULATOR"/>
    <property type="match status" value="1"/>
</dbReference>
<dbReference type="Pfam" id="PF12833">
    <property type="entry name" value="HTH_18"/>
    <property type="match status" value="1"/>
</dbReference>